<dbReference type="CDD" id="cd06558">
    <property type="entry name" value="crotonase-like"/>
    <property type="match status" value="1"/>
</dbReference>
<dbReference type="EMBL" id="JAUSQM010000001">
    <property type="protein sequence ID" value="MDP9820769.1"/>
    <property type="molecule type" value="Genomic_DNA"/>
</dbReference>
<comment type="caution">
    <text evidence="3">The sequence shown here is derived from an EMBL/GenBank/DDBJ whole genome shotgun (WGS) entry which is preliminary data.</text>
</comment>
<reference evidence="3 4" key="1">
    <citation type="submission" date="2023-07" db="EMBL/GenBank/DDBJ databases">
        <title>Sequencing the genomes of 1000 actinobacteria strains.</title>
        <authorList>
            <person name="Klenk H.-P."/>
        </authorList>
    </citation>
    <scope>NUCLEOTIDE SEQUENCE [LARGE SCALE GENOMIC DNA]</scope>
    <source>
        <strain evidence="3 4">GD13</strain>
    </source>
</reference>
<name>A0ABT9NKM2_9ACTN</name>
<keyword evidence="4" id="KW-1185">Reference proteome</keyword>
<dbReference type="PANTHER" id="PTHR43802">
    <property type="entry name" value="ENOYL-COA HYDRATASE"/>
    <property type="match status" value="1"/>
</dbReference>
<comment type="similarity">
    <text evidence="1 2">Belongs to the enoyl-CoA hydratase/isomerase family.</text>
</comment>
<dbReference type="InterPro" id="IPR001753">
    <property type="entry name" value="Enoyl-CoA_hydra/iso"/>
</dbReference>
<dbReference type="Gene3D" id="3.90.226.10">
    <property type="entry name" value="2-enoyl-CoA Hydratase, Chain A, domain 1"/>
    <property type="match status" value="1"/>
</dbReference>
<gene>
    <name evidence="3" type="ORF">J2S59_000578</name>
</gene>
<dbReference type="Proteomes" id="UP001240447">
    <property type="component" value="Unassembled WGS sequence"/>
</dbReference>
<dbReference type="RefSeq" id="WP_068124741.1">
    <property type="nucleotide sequence ID" value="NZ_CCXJ01000772.2"/>
</dbReference>
<proteinExistence type="inferred from homology"/>
<dbReference type="PROSITE" id="PS00166">
    <property type="entry name" value="ENOYL_COA_HYDRATASE"/>
    <property type="match status" value="1"/>
</dbReference>
<protein>
    <submittedName>
        <fullName evidence="3">Enoyl-CoA hydratase/carnithine racemase</fullName>
    </submittedName>
</protein>
<sequence>MNVTQEVRGHVLLVTLKRPDKRNAINADLAEGIEAALDRLDDDPDLWAGVITGDGSVFSAGTDLATPPQPQPRGGEYGVIRRDRSTPLIAAVEGKAVGGGFEIALACDLVVAGTSTQFSLPESRRGVVATSGALFRAAQRLPANVATEMLITGAHLTAARAHELGFVNRVTPDGRACTTALEIADLICQSSPTSVSATLHAQRASLAEAERRGWEVTAQARAAVLDSPNMREGVAAFFELREPRWLSF</sequence>
<evidence type="ECO:0000313" key="4">
    <source>
        <dbReference type="Proteomes" id="UP001240447"/>
    </source>
</evidence>
<accession>A0ABT9NKM2</accession>
<evidence type="ECO:0000313" key="3">
    <source>
        <dbReference type="EMBL" id="MDP9820769.1"/>
    </source>
</evidence>
<dbReference type="InterPro" id="IPR029045">
    <property type="entry name" value="ClpP/crotonase-like_dom_sf"/>
</dbReference>
<dbReference type="InterPro" id="IPR018376">
    <property type="entry name" value="Enoyl-CoA_hyd/isom_CS"/>
</dbReference>
<dbReference type="Pfam" id="PF00378">
    <property type="entry name" value="ECH_1"/>
    <property type="match status" value="1"/>
</dbReference>
<dbReference type="SUPFAM" id="SSF52096">
    <property type="entry name" value="ClpP/crotonase"/>
    <property type="match status" value="1"/>
</dbReference>
<evidence type="ECO:0000256" key="1">
    <source>
        <dbReference type="ARBA" id="ARBA00005254"/>
    </source>
</evidence>
<dbReference type="PANTHER" id="PTHR43802:SF1">
    <property type="entry name" value="IP11341P-RELATED"/>
    <property type="match status" value="1"/>
</dbReference>
<organism evidence="3 4">
    <name type="scientific">Nocardioides massiliensis</name>
    <dbReference type="NCBI Taxonomy" id="1325935"/>
    <lineage>
        <taxon>Bacteria</taxon>
        <taxon>Bacillati</taxon>
        <taxon>Actinomycetota</taxon>
        <taxon>Actinomycetes</taxon>
        <taxon>Propionibacteriales</taxon>
        <taxon>Nocardioidaceae</taxon>
        <taxon>Nocardioides</taxon>
    </lineage>
</organism>
<evidence type="ECO:0000256" key="2">
    <source>
        <dbReference type="RuleBase" id="RU003707"/>
    </source>
</evidence>